<evidence type="ECO:0000256" key="4">
    <source>
        <dbReference type="ARBA" id="ARBA00022692"/>
    </source>
</evidence>
<evidence type="ECO:0000256" key="6">
    <source>
        <dbReference type="ARBA" id="ARBA00023136"/>
    </source>
</evidence>
<reference evidence="9" key="1">
    <citation type="submission" date="2023-01" db="EMBL/GenBank/DDBJ databases">
        <title>The diversity of Class Acidimicrobiia in South China Sea sediment environments and the proposal of Iamia marina sp. nov., a novel species of the genus Iamia.</title>
        <authorList>
            <person name="He Y."/>
            <person name="Tian X."/>
        </authorList>
    </citation>
    <scope>NUCLEOTIDE SEQUENCE</scope>
    <source>
        <strain evidence="9">DSM 19957</strain>
    </source>
</reference>
<dbReference type="SUPFAM" id="SSF52540">
    <property type="entry name" value="P-loop containing nucleoside triphosphate hydrolases"/>
    <property type="match status" value="1"/>
</dbReference>
<dbReference type="PANTHER" id="PTHR37937:SF1">
    <property type="entry name" value="CONJUGATIVE TRANSFER: DNA TRANSPORT"/>
    <property type="match status" value="1"/>
</dbReference>
<dbReference type="Proteomes" id="UP001216390">
    <property type="component" value="Chromosome"/>
</dbReference>
<accession>A0AAF0BR96</accession>
<evidence type="ECO:0000313" key="10">
    <source>
        <dbReference type="Proteomes" id="UP001216390"/>
    </source>
</evidence>
<keyword evidence="5 8" id="KW-1133">Transmembrane helix</keyword>
<keyword evidence="6 8" id="KW-0472">Membrane</keyword>
<dbReference type="GO" id="GO:0005886">
    <property type="term" value="C:plasma membrane"/>
    <property type="evidence" value="ECO:0007669"/>
    <property type="project" value="UniProtKB-SubCell"/>
</dbReference>
<evidence type="ECO:0000256" key="5">
    <source>
        <dbReference type="ARBA" id="ARBA00022989"/>
    </source>
</evidence>
<dbReference type="InterPro" id="IPR003688">
    <property type="entry name" value="TraG/VirD4"/>
</dbReference>
<keyword evidence="10" id="KW-1185">Reference proteome</keyword>
<evidence type="ECO:0000256" key="3">
    <source>
        <dbReference type="ARBA" id="ARBA00022475"/>
    </source>
</evidence>
<gene>
    <name evidence="9" type="ORF">PO878_17225</name>
</gene>
<evidence type="ECO:0000313" key="9">
    <source>
        <dbReference type="EMBL" id="WCO66246.1"/>
    </source>
</evidence>
<keyword evidence="4 8" id="KW-0812">Transmembrane</keyword>
<proteinExistence type="inferred from homology"/>
<name>A0AAF0BR96_9ACTN</name>
<dbReference type="InterPro" id="IPR051539">
    <property type="entry name" value="T4SS-coupling_protein"/>
</dbReference>
<evidence type="ECO:0000256" key="7">
    <source>
        <dbReference type="SAM" id="MobiDB-lite"/>
    </source>
</evidence>
<dbReference type="Pfam" id="PF02534">
    <property type="entry name" value="T4SS-DNA_transf"/>
    <property type="match status" value="1"/>
</dbReference>
<evidence type="ECO:0000256" key="2">
    <source>
        <dbReference type="ARBA" id="ARBA00008806"/>
    </source>
</evidence>
<dbReference type="InterPro" id="IPR027417">
    <property type="entry name" value="P-loop_NTPase"/>
</dbReference>
<keyword evidence="3" id="KW-1003">Cell membrane</keyword>
<feature type="compositionally biased region" description="Basic residues" evidence="7">
    <location>
        <begin position="576"/>
        <end position="589"/>
    </location>
</feature>
<dbReference type="CDD" id="cd01127">
    <property type="entry name" value="TrwB_TraG_TraD_VirD4"/>
    <property type="match status" value="1"/>
</dbReference>
<feature type="transmembrane region" description="Helical" evidence="8">
    <location>
        <begin position="79"/>
        <end position="103"/>
    </location>
</feature>
<feature type="transmembrane region" description="Helical" evidence="8">
    <location>
        <begin position="12"/>
        <end position="38"/>
    </location>
</feature>
<sequence>MQHDGLSGFEVLVLFGAGVTLGLLGVVWAGAVLALAVAGAPQLVGINEAGQALGRMPDRMGDPAQAWGPPLAGELPGPVTYWACTGLVAAALVVLGAVVLRWSRWSRVGTSKRRPLGVDARPAFARRRDLAPVLVRGPASGRFILARFGRWLVATEVRREGRSRWSTRRAGDRGAVALVGPSRSGKTSAAVSGILEWDGPAVLSSVKADLLGSTAGWRSTLGEVRVYDPTGSTRQIGAEARWSPVDGAGTISGAQRAARALCDAAPRGGVEGGLDFWLSQSEILLSGLLWVAHHAQRDMGTVCEWVLRQDQPGELGPGEVRTALDAFMVNEDDEVALGATDASQGLVAVWEMDERTRSSVYATAQTVVWPWSDPDVAASSRRCEADAAGVDLAWLLSGPNSLYLCSPIEDQRRLAPAFGGLLNDLVAQVYRHVAATGKPLDPPLLIVIDEAGNTPLRALAEYASTLAGLGVLLVTIWQSLAQIESSHGRSADTILTNHLSKLFYAGLSDGASLKYVSQILGEAEVDSRSRSVGDGGGRGSMQLSTARTPLAPPHVLRQMRPGDALLVHGTLPPAHVRSRPFHRSRHLARRAALPLPERGERGR</sequence>
<evidence type="ECO:0000256" key="8">
    <source>
        <dbReference type="SAM" id="Phobius"/>
    </source>
</evidence>
<comment type="subcellular location">
    <subcellularLocation>
        <location evidence="1">Cell membrane</location>
        <topology evidence="1">Multi-pass membrane protein</topology>
    </subcellularLocation>
</comment>
<dbReference type="KEGG" id="ima:PO878_17225"/>
<evidence type="ECO:0000256" key="1">
    <source>
        <dbReference type="ARBA" id="ARBA00004651"/>
    </source>
</evidence>
<dbReference type="AlphaFoldDB" id="A0AAF0BR96"/>
<comment type="similarity">
    <text evidence="2">Belongs to the VirD4/TraG family.</text>
</comment>
<feature type="region of interest" description="Disordered" evidence="7">
    <location>
        <begin position="576"/>
        <end position="603"/>
    </location>
</feature>
<dbReference type="RefSeq" id="WP_272735770.1">
    <property type="nucleotide sequence ID" value="NZ_CP116942.1"/>
</dbReference>
<protein>
    <submittedName>
        <fullName evidence="9">Type IV secretory system conjugative DNA transfer family protein</fullName>
    </submittedName>
</protein>
<organism evidence="9 10">
    <name type="scientific">Iamia majanohamensis</name>
    <dbReference type="NCBI Taxonomy" id="467976"/>
    <lineage>
        <taxon>Bacteria</taxon>
        <taxon>Bacillati</taxon>
        <taxon>Actinomycetota</taxon>
        <taxon>Acidimicrobiia</taxon>
        <taxon>Acidimicrobiales</taxon>
        <taxon>Iamiaceae</taxon>
        <taxon>Iamia</taxon>
    </lineage>
</organism>
<dbReference type="PANTHER" id="PTHR37937">
    <property type="entry name" value="CONJUGATIVE TRANSFER: DNA TRANSPORT"/>
    <property type="match status" value="1"/>
</dbReference>
<dbReference type="Gene3D" id="3.40.50.300">
    <property type="entry name" value="P-loop containing nucleotide triphosphate hydrolases"/>
    <property type="match status" value="1"/>
</dbReference>
<dbReference type="EMBL" id="CP116942">
    <property type="protein sequence ID" value="WCO66246.1"/>
    <property type="molecule type" value="Genomic_DNA"/>
</dbReference>